<organism evidence="9 10">
    <name type="scientific">Diplodia seriata</name>
    <dbReference type="NCBI Taxonomy" id="420778"/>
    <lineage>
        <taxon>Eukaryota</taxon>
        <taxon>Fungi</taxon>
        <taxon>Dikarya</taxon>
        <taxon>Ascomycota</taxon>
        <taxon>Pezizomycotina</taxon>
        <taxon>Dothideomycetes</taxon>
        <taxon>Dothideomycetes incertae sedis</taxon>
        <taxon>Botryosphaeriales</taxon>
        <taxon>Botryosphaeriaceae</taxon>
        <taxon>Diplodia</taxon>
    </lineage>
</organism>
<accession>A0A0G2E918</accession>
<dbReference type="AlphaFoldDB" id="A0A0G2E918"/>
<keyword evidence="2 6" id="KW-0853">WD repeat</keyword>
<dbReference type="PROSITE" id="PS50294">
    <property type="entry name" value="WD_REPEATS_REGION"/>
    <property type="match status" value="3"/>
</dbReference>
<dbReference type="Proteomes" id="UP000034182">
    <property type="component" value="Unassembled WGS sequence"/>
</dbReference>
<keyword evidence="3" id="KW-0677">Repeat</keyword>
<evidence type="ECO:0000256" key="2">
    <source>
        <dbReference type="ARBA" id="ARBA00022574"/>
    </source>
</evidence>
<dbReference type="InterPro" id="IPR020472">
    <property type="entry name" value="WD40_PAC1"/>
</dbReference>
<dbReference type="SUPFAM" id="SSF50978">
    <property type="entry name" value="WD40 repeat-like"/>
    <property type="match status" value="1"/>
</dbReference>
<feature type="compositionally biased region" description="Polar residues" evidence="7">
    <location>
        <begin position="231"/>
        <end position="245"/>
    </location>
</feature>
<gene>
    <name evidence="9" type="ORF">UCDDS831_g05701</name>
</gene>
<feature type="compositionally biased region" description="Polar residues" evidence="7">
    <location>
        <begin position="1"/>
        <end position="13"/>
    </location>
</feature>
<feature type="compositionally biased region" description="Basic and acidic residues" evidence="7">
    <location>
        <begin position="29"/>
        <end position="43"/>
    </location>
</feature>
<comment type="similarity">
    <text evidence="5">Belongs to the THOC3 family.</text>
</comment>
<dbReference type="InterPro" id="IPR019331">
    <property type="entry name" value="FAM192A/Fyv6_N"/>
</dbReference>
<dbReference type="FunFam" id="2.130.10.10:FF:000870">
    <property type="entry name" value="WD repeat-containing protein"/>
    <property type="match status" value="1"/>
</dbReference>
<reference evidence="9 10" key="2">
    <citation type="submission" date="2015-05" db="EMBL/GenBank/DDBJ databases">
        <title>Distinctive expansion of gene families associated with plant cell wall degradation and secondary metabolism in the genomes of grapevine trunk pathogens.</title>
        <authorList>
            <person name="Lawrence D.P."/>
            <person name="Travadon R."/>
            <person name="Rolshausen P.E."/>
            <person name="Baumgartner K."/>
        </authorList>
    </citation>
    <scope>NUCLEOTIDE SEQUENCE [LARGE SCALE GENOMIC DNA]</scope>
    <source>
        <strain evidence="9">DS831</strain>
    </source>
</reference>
<protein>
    <submittedName>
        <fullName evidence="9">Putative tho complex subunit 3</fullName>
    </submittedName>
</protein>
<evidence type="ECO:0000256" key="3">
    <source>
        <dbReference type="ARBA" id="ARBA00022737"/>
    </source>
</evidence>
<evidence type="ECO:0000313" key="10">
    <source>
        <dbReference type="Proteomes" id="UP000034182"/>
    </source>
</evidence>
<feature type="region of interest" description="Disordered" evidence="7">
    <location>
        <begin position="226"/>
        <end position="245"/>
    </location>
</feature>
<comment type="caution">
    <text evidence="9">The sequence shown here is derived from an EMBL/GenBank/DDBJ whole genome shotgun (WGS) entry which is preliminary data.</text>
</comment>
<feature type="domain" description="FAM192A/Fyv6 N-terminal" evidence="8">
    <location>
        <begin position="5"/>
        <end position="112"/>
    </location>
</feature>
<comment type="subcellular location">
    <subcellularLocation>
        <location evidence="1">Nucleus</location>
    </subcellularLocation>
</comment>
<reference evidence="9 10" key="1">
    <citation type="submission" date="2015-03" db="EMBL/GenBank/DDBJ databases">
        <authorList>
            <person name="Morales-Cruz A."/>
            <person name="Amrine K.C."/>
            <person name="Cantu D."/>
        </authorList>
    </citation>
    <scope>NUCLEOTIDE SEQUENCE [LARGE SCALE GENOMIC DNA]</scope>
    <source>
        <strain evidence="9">DS831</strain>
    </source>
</reference>
<feature type="compositionally biased region" description="Basic and acidic residues" evidence="7">
    <location>
        <begin position="98"/>
        <end position="122"/>
    </location>
</feature>
<dbReference type="Pfam" id="PF25174">
    <property type="entry name" value="Beta-prop_THOC3"/>
    <property type="match status" value="1"/>
</dbReference>
<dbReference type="GO" id="GO:0006406">
    <property type="term" value="P:mRNA export from nucleus"/>
    <property type="evidence" value="ECO:0007669"/>
    <property type="project" value="InterPro"/>
</dbReference>
<dbReference type="SMART" id="SM00320">
    <property type="entry name" value="WD40"/>
    <property type="match status" value="5"/>
</dbReference>
<dbReference type="PRINTS" id="PR00320">
    <property type="entry name" value="GPROTEINBRPT"/>
</dbReference>
<dbReference type="InterPro" id="IPR019775">
    <property type="entry name" value="WD40_repeat_CS"/>
</dbReference>
<dbReference type="PROSITE" id="PS00678">
    <property type="entry name" value="WD_REPEATS_1"/>
    <property type="match status" value="1"/>
</dbReference>
<sequence>MSSGFVSAGTNEQPVERDAEWLQAQQELEAQRRRKEEESKQNDGKSLYEVLQANKAKKQEAFEEVLPSIKLKNQFRALDEDEAEFLDSVLESTRAKEAALKKETTEQLDAFRRHQEEVERAARLTGTDEGDQPTEEEHWASAGRKRKKARDKESLMGIKIRRTSSAGEKGASNASPKTNTKSPDPTEKEKEPIPGAPHPDKQTHPAMVGPARENVLTKAKFPSAFGKRKTQAYSDSSRGSQNRNLRTIDWNPLGTLIATGSSDRTLRVWNPEKPQVKNSTELRGHTGPVERVAWNPTREAELASCSADGTVRFWDVRSKTAVGTVEVGGDAFTLAWRPDGSELVVGRKDDVLVPISRSTFTALPAHRQIVQTNQTTFSWTGQELFLTTGEGQAKIVDYPSMNILHVLNAHTSSCYSVDFSPTAEYLAVGGSDALITLWDTRDWICQRTLTSMTGPVRSVSFSFDGCYLVGGSDEGTGMEVAYVETGECVHKIETPSPTPCVQWHPSRYVLAYSDATGLKIIGGTERF</sequence>
<feature type="repeat" description="WD" evidence="6">
    <location>
        <begin position="238"/>
        <end position="279"/>
    </location>
</feature>
<feature type="repeat" description="WD" evidence="6">
    <location>
        <begin position="407"/>
        <end position="441"/>
    </location>
</feature>
<dbReference type="Gene3D" id="2.130.10.10">
    <property type="entry name" value="YVTN repeat-like/Quinoprotein amine dehydrogenase"/>
    <property type="match status" value="2"/>
</dbReference>
<dbReference type="Pfam" id="PF10187">
    <property type="entry name" value="FAM192A_Fyv6_N"/>
    <property type="match status" value="1"/>
</dbReference>
<proteinExistence type="inferred from homology"/>
<dbReference type="PANTHER" id="PTHR22839:SF0">
    <property type="entry name" value="THO COMPLEX SUBUNIT 3"/>
    <property type="match status" value="1"/>
</dbReference>
<feature type="repeat" description="WD" evidence="6">
    <location>
        <begin position="282"/>
        <end position="324"/>
    </location>
</feature>
<dbReference type="InterPro" id="IPR040132">
    <property type="entry name" value="Tex1/THOC3"/>
</dbReference>
<feature type="compositionally biased region" description="Polar residues" evidence="7">
    <location>
        <begin position="172"/>
        <end position="183"/>
    </location>
</feature>
<dbReference type="CDD" id="cd00200">
    <property type="entry name" value="WD40"/>
    <property type="match status" value="1"/>
</dbReference>
<dbReference type="InterPro" id="IPR015943">
    <property type="entry name" value="WD40/YVTN_repeat-like_dom_sf"/>
</dbReference>
<dbReference type="EMBL" id="LAQI01000116">
    <property type="protein sequence ID" value="KKY19069.1"/>
    <property type="molecule type" value="Genomic_DNA"/>
</dbReference>
<feature type="region of interest" description="Disordered" evidence="7">
    <location>
        <begin position="98"/>
        <end position="207"/>
    </location>
</feature>
<evidence type="ECO:0000313" key="9">
    <source>
        <dbReference type="EMBL" id="KKY19069.1"/>
    </source>
</evidence>
<dbReference type="PROSITE" id="PS50082">
    <property type="entry name" value="WD_REPEATS_2"/>
    <property type="match status" value="3"/>
</dbReference>
<feature type="compositionally biased region" description="Basic and acidic residues" evidence="7">
    <location>
        <begin position="184"/>
        <end position="203"/>
    </location>
</feature>
<evidence type="ECO:0000256" key="4">
    <source>
        <dbReference type="ARBA" id="ARBA00023242"/>
    </source>
</evidence>
<evidence type="ECO:0000256" key="6">
    <source>
        <dbReference type="PROSITE-ProRule" id="PRU00221"/>
    </source>
</evidence>
<name>A0A0G2E918_9PEZI</name>
<dbReference type="GO" id="GO:0000445">
    <property type="term" value="C:THO complex part of transcription export complex"/>
    <property type="evidence" value="ECO:0007669"/>
    <property type="project" value="TreeGrafter"/>
</dbReference>
<keyword evidence="4" id="KW-0539">Nucleus</keyword>
<dbReference type="PANTHER" id="PTHR22839">
    <property type="entry name" value="THO COMPLEX SUBUNIT 3 THO3"/>
    <property type="match status" value="1"/>
</dbReference>
<dbReference type="InterPro" id="IPR036322">
    <property type="entry name" value="WD40_repeat_dom_sf"/>
</dbReference>
<evidence type="ECO:0000256" key="1">
    <source>
        <dbReference type="ARBA" id="ARBA00004123"/>
    </source>
</evidence>
<evidence type="ECO:0000256" key="5">
    <source>
        <dbReference type="ARBA" id="ARBA00046343"/>
    </source>
</evidence>
<dbReference type="InterPro" id="IPR001680">
    <property type="entry name" value="WD40_rpt"/>
</dbReference>
<evidence type="ECO:0000259" key="8">
    <source>
        <dbReference type="Pfam" id="PF10187"/>
    </source>
</evidence>
<feature type="region of interest" description="Disordered" evidence="7">
    <location>
        <begin position="1"/>
        <end position="47"/>
    </location>
</feature>
<evidence type="ECO:0000256" key="7">
    <source>
        <dbReference type="SAM" id="MobiDB-lite"/>
    </source>
</evidence>